<sequence length="833" mass="90796">MFESLAVFIRGLRRDLRSRELAQLLLALTLSITALSSVGFLADRLQRSFQSDAKQLLAADLLLVADEPLPQRFIEYAHSHNLQLAQTVVFPSMASAQSVTKLASLKAVSANYPLRGNLKVSPSDQSDLSVQEKGMPKSGVVWLEPGMLAGLHSRVGDFIQLGNRQFEIGGILLQETDRGAGFMNFSPRIMMSLEDLPSTGLLGFGSRVTYRLLLAGSDDSIAAYQKWAADDIASAHLHGVRIETLENAQPIMRKTLDRAQRFLSLVALLTAIVASVAIALAARRYALKQTDVCAINKCFGATQSIIFMQQCKTLAGIALIASFCGVACADLTQIILLHFLGGLLPSPLPASSLLPAISSICLACLLLLGFAGPPLYGLAKVSPIRLVRSDVNSIGNAQLWLALGCFSSCAFVILLVADDWRLAAWVASSFGASLLLFSMLAYGALRLLAHLKTSYFVVRFALTMHIRRPAFAVIQITALGLALMALLMVLLLRHDLLPSWQSAIPPNAPNRFMINIMEDQKIAIAQLLEDAGLDRPAFYPMVRGRLTEVNGQPITADTYQDENARRLVDREFNLSYTDQLPQGNRITSGHWIEGDAPQISMEAGIAKTLHLKIGDQLSFEVAGERVEAPITSLRKLDWSSMRVNFFVIMPPAQLRDMPQSWITSYYQSPQHESLDFDLTQAYPNLTVVDVQNTLQQLQSVLDQLSNALGFLFAFTIAAAVLVLISAIAATQDERYRNAAILKALGASRQALAKIALIELLAIGSIAGLLAGLFSGMAAWALGRYVLEIEFNAFAQSLMMGLVFGITVCLLAGLRFMQRIQSASAIECLREAQT</sequence>
<feature type="domain" description="ABC3 transporter permease C-terminal" evidence="7">
    <location>
        <begin position="710"/>
        <end position="813"/>
    </location>
</feature>
<dbReference type="AlphaFoldDB" id="A0AA43M9C9"/>
<dbReference type="Proteomes" id="UP001161160">
    <property type="component" value="Unassembled WGS sequence"/>
</dbReference>
<feature type="transmembrane region" description="Helical" evidence="6">
    <location>
        <begin position="314"/>
        <end position="341"/>
    </location>
</feature>
<dbReference type="PANTHER" id="PTHR30287:SF1">
    <property type="entry name" value="INNER MEMBRANE PROTEIN"/>
    <property type="match status" value="1"/>
</dbReference>
<gene>
    <name evidence="9" type="ORF">M2127_000872</name>
</gene>
<evidence type="ECO:0000256" key="6">
    <source>
        <dbReference type="SAM" id="Phobius"/>
    </source>
</evidence>
<keyword evidence="3 6" id="KW-0812">Transmembrane</keyword>
<name>A0AA43M9C9_9BURK</name>
<feature type="transmembrane region" description="Helical" evidence="6">
    <location>
        <begin position="750"/>
        <end position="773"/>
    </location>
</feature>
<feature type="transmembrane region" description="Helical" evidence="6">
    <location>
        <begin position="423"/>
        <end position="449"/>
    </location>
</feature>
<evidence type="ECO:0000313" key="9">
    <source>
        <dbReference type="EMBL" id="MDH6503582.1"/>
    </source>
</evidence>
<protein>
    <submittedName>
        <fullName evidence="9">ABC transport system permease protein</fullName>
    </submittedName>
</protein>
<evidence type="ECO:0000256" key="1">
    <source>
        <dbReference type="ARBA" id="ARBA00004651"/>
    </source>
</evidence>
<comment type="subcellular location">
    <subcellularLocation>
        <location evidence="1">Cell membrane</location>
        <topology evidence="1">Multi-pass membrane protein</topology>
    </subcellularLocation>
</comment>
<feature type="transmembrane region" description="Helical" evidence="6">
    <location>
        <begin position="707"/>
        <end position="729"/>
    </location>
</feature>
<comment type="caution">
    <text evidence="9">The sequence shown here is derived from an EMBL/GenBank/DDBJ whole genome shotgun (WGS) entry which is preliminary data.</text>
</comment>
<evidence type="ECO:0000259" key="8">
    <source>
        <dbReference type="Pfam" id="PF12704"/>
    </source>
</evidence>
<dbReference type="PANTHER" id="PTHR30287">
    <property type="entry name" value="MEMBRANE COMPONENT OF PREDICTED ABC SUPERFAMILY METABOLITE UPTAKE TRANSPORTER"/>
    <property type="match status" value="1"/>
</dbReference>
<feature type="transmembrane region" description="Helical" evidence="6">
    <location>
        <begin position="353"/>
        <end position="378"/>
    </location>
</feature>
<organism evidence="9 10">
    <name type="scientific">Polynucleobacter sphagniphilus</name>
    <dbReference type="NCBI Taxonomy" id="1743169"/>
    <lineage>
        <taxon>Bacteria</taxon>
        <taxon>Pseudomonadati</taxon>
        <taxon>Pseudomonadota</taxon>
        <taxon>Betaproteobacteria</taxon>
        <taxon>Burkholderiales</taxon>
        <taxon>Burkholderiaceae</taxon>
        <taxon>Polynucleobacter</taxon>
    </lineage>
</organism>
<dbReference type="Pfam" id="PF02687">
    <property type="entry name" value="FtsX"/>
    <property type="match status" value="1"/>
</dbReference>
<reference evidence="9" key="1">
    <citation type="submission" date="2023-04" db="EMBL/GenBank/DDBJ databases">
        <title>Genome Encyclopedia of Bacteria and Archaea VI: Functional Genomics of Type Strains.</title>
        <authorList>
            <person name="Whitman W."/>
        </authorList>
    </citation>
    <scope>NUCLEOTIDE SEQUENCE</scope>
    <source>
        <strain evidence="9">Enz.4-51</strain>
    </source>
</reference>
<dbReference type="EMBL" id="JARXYA010000003">
    <property type="protein sequence ID" value="MDH6503582.1"/>
    <property type="molecule type" value="Genomic_DNA"/>
</dbReference>
<keyword evidence="5 6" id="KW-0472">Membrane</keyword>
<feature type="transmembrane region" description="Helical" evidence="6">
    <location>
        <begin position="793"/>
        <end position="813"/>
    </location>
</feature>
<keyword evidence="10" id="KW-1185">Reference proteome</keyword>
<dbReference type="RefSeq" id="WP_342394181.1">
    <property type="nucleotide sequence ID" value="NZ_JARXXW010000003.1"/>
</dbReference>
<dbReference type="Pfam" id="PF12704">
    <property type="entry name" value="MacB_PCD"/>
    <property type="match status" value="1"/>
</dbReference>
<dbReference type="InterPro" id="IPR038766">
    <property type="entry name" value="Membrane_comp_ABC_pdt"/>
</dbReference>
<feature type="transmembrane region" description="Helical" evidence="6">
    <location>
        <begin position="262"/>
        <end position="282"/>
    </location>
</feature>
<dbReference type="GO" id="GO:0005886">
    <property type="term" value="C:plasma membrane"/>
    <property type="evidence" value="ECO:0007669"/>
    <property type="project" value="UniProtKB-SubCell"/>
</dbReference>
<accession>A0AA43M9C9</accession>
<evidence type="ECO:0000313" key="10">
    <source>
        <dbReference type="Proteomes" id="UP001161160"/>
    </source>
</evidence>
<feature type="transmembrane region" description="Helical" evidence="6">
    <location>
        <begin position="470"/>
        <end position="492"/>
    </location>
</feature>
<feature type="domain" description="MacB-like periplasmic core" evidence="8">
    <location>
        <begin position="25"/>
        <end position="225"/>
    </location>
</feature>
<proteinExistence type="predicted"/>
<evidence type="ECO:0000259" key="7">
    <source>
        <dbReference type="Pfam" id="PF02687"/>
    </source>
</evidence>
<keyword evidence="4 6" id="KW-1133">Transmembrane helix</keyword>
<dbReference type="InterPro" id="IPR025857">
    <property type="entry name" value="MacB_PCD"/>
</dbReference>
<keyword evidence="2" id="KW-1003">Cell membrane</keyword>
<evidence type="ECO:0000256" key="5">
    <source>
        <dbReference type="ARBA" id="ARBA00023136"/>
    </source>
</evidence>
<evidence type="ECO:0000256" key="4">
    <source>
        <dbReference type="ARBA" id="ARBA00022989"/>
    </source>
</evidence>
<evidence type="ECO:0000256" key="3">
    <source>
        <dbReference type="ARBA" id="ARBA00022692"/>
    </source>
</evidence>
<feature type="transmembrane region" description="Helical" evidence="6">
    <location>
        <begin position="399"/>
        <end position="417"/>
    </location>
</feature>
<evidence type="ECO:0000256" key="2">
    <source>
        <dbReference type="ARBA" id="ARBA00022475"/>
    </source>
</evidence>
<feature type="transmembrane region" description="Helical" evidence="6">
    <location>
        <begin position="21"/>
        <end position="42"/>
    </location>
</feature>
<dbReference type="InterPro" id="IPR003838">
    <property type="entry name" value="ABC3_permease_C"/>
</dbReference>